<dbReference type="GO" id="GO:0005524">
    <property type="term" value="F:ATP binding"/>
    <property type="evidence" value="ECO:0007669"/>
    <property type="project" value="UniProtKB-KW"/>
</dbReference>
<reference evidence="9 10" key="1">
    <citation type="submission" date="2018-09" db="EMBL/GenBank/DDBJ databases">
        <title>YIM 75000 draft genome.</title>
        <authorList>
            <person name="Tang S."/>
            <person name="Feng Y."/>
        </authorList>
    </citation>
    <scope>NUCLEOTIDE SEQUENCE [LARGE SCALE GENOMIC DNA]</scope>
    <source>
        <strain evidence="9 10">YIM 75000</strain>
    </source>
</reference>
<keyword evidence="2 6" id="KW-0067">ATP-binding</keyword>
<name>A0A3A3ZKE3_9ACTN</name>
<evidence type="ECO:0000256" key="2">
    <source>
        <dbReference type="ARBA" id="ARBA00022840"/>
    </source>
</evidence>
<sequence>MPEPSPSPVVVTPGLLRERWPLPEPGSDKESRGRTLVIGGSTSTPGAVLLAAEAALRAGAGKLQVATTASTAVALGVALPEAMVLGLPEAGDGGLDPAGADRVGELVEQASAVLVGPGATGPDATRELVVALLPRVRGALVLDALGLVAVTADPDCLAELSGRVVLTPNVRELALTLQRGEDEVGEDPLGAALELARRSGAVVATGGGTSYTARPDGACWQDDTGGGGLGVSGSGDVMAGIVTGLAARGADPAQAAVWAQHVHGRCGDRLAAAVGHLGFLARELPPEVPRVLAELGG</sequence>
<feature type="region of interest" description="Disordered" evidence="7">
    <location>
        <begin position="1"/>
        <end position="34"/>
    </location>
</feature>
<comment type="caution">
    <text evidence="6">Lacks conserved residue(s) required for the propagation of feature annotation.</text>
</comment>
<evidence type="ECO:0000259" key="8">
    <source>
        <dbReference type="PROSITE" id="PS51383"/>
    </source>
</evidence>
<dbReference type="PANTHER" id="PTHR12592">
    <property type="entry name" value="ATP-DEPENDENT (S)-NAD(P)H-HYDRATE DEHYDRATASE FAMILY MEMBER"/>
    <property type="match status" value="1"/>
</dbReference>
<dbReference type="EC" id="4.2.1.136" evidence="6"/>
<dbReference type="Proteomes" id="UP000265614">
    <property type="component" value="Unassembled WGS sequence"/>
</dbReference>
<evidence type="ECO:0000313" key="10">
    <source>
        <dbReference type="Proteomes" id="UP000265614"/>
    </source>
</evidence>
<feature type="binding site" evidence="6">
    <location>
        <position position="118"/>
    </location>
    <ligand>
        <name>(6S)-NADPHX</name>
        <dbReference type="ChEBI" id="CHEBI:64076"/>
    </ligand>
</feature>
<dbReference type="AlphaFoldDB" id="A0A3A3ZKE3"/>
<keyword evidence="1 6" id="KW-0547">Nucleotide-binding</keyword>
<dbReference type="OrthoDB" id="9806925at2"/>
<comment type="similarity">
    <text evidence="6">Belongs to the NnrD/CARKD family.</text>
</comment>
<evidence type="ECO:0000256" key="1">
    <source>
        <dbReference type="ARBA" id="ARBA00022741"/>
    </source>
</evidence>
<keyword evidence="10" id="KW-1185">Reference proteome</keyword>
<dbReference type="SUPFAM" id="SSF53613">
    <property type="entry name" value="Ribokinase-like"/>
    <property type="match status" value="1"/>
</dbReference>
<feature type="compositionally biased region" description="Basic and acidic residues" evidence="7">
    <location>
        <begin position="16"/>
        <end position="33"/>
    </location>
</feature>
<comment type="subunit">
    <text evidence="6">Homotetramer.</text>
</comment>
<dbReference type="PANTHER" id="PTHR12592:SF0">
    <property type="entry name" value="ATP-DEPENDENT (S)-NAD(P)H-HYDRATE DEHYDRATASE"/>
    <property type="match status" value="1"/>
</dbReference>
<dbReference type="PROSITE" id="PS51383">
    <property type="entry name" value="YJEF_C_3"/>
    <property type="match status" value="1"/>
</dbReference>
<evidence type="ECO:0000256" key="5">
    <source>
        <dbReference type="ARBA" id="ARBA00023239"/>
    </source>
</evidence>
<comment type="catalytic activity">
    <reaction evidence="6">
        <text>(6S)-NADHX + ADP = AMP + phosphate + NADH + H(+)</text>
        <dbReference type="Rhea" id="RHEA:32223"/>
        <dbReference type="ChEBI" id="CHEBI:15378"/>
        <dbReference type="ChEBI" id="CHEBI:43474"/>
        <dbReference type="ChEBI" id="CHEBI:57945"/>
        <dbReference type="ChEBI" id="CHEBI:64074"/>
        <dbReference type="ChEBI" id="CHEBI:456215"/>
        <dbReference type="ChEBI" id="CHEBI:456216"/>
        <dbReference type="EC" id="4.2.1.136"/>
    </reaction>
</comment>
<comment type="cofactor">
    <cofactor evidence="6">
        <name>Mg(2+)</name>
        <dbReference type="ChEBI" id="CHEBI:18420"/>
    </cofactor>
</comment>
<evidence type="ECO:0000313" key="9">
    <source>
        <dbReference type="EMBL" id="RJK96300.1"/>
    </source>
</evidence>
<keyword evidence="3 6" id="KW-0521">NADP</keyword>
<dbReference type="GO" id="GO:0110051">
    <property type="term" value="P:metabolite repair"/>
    <property type="evidence" value="ECO:0007669"/>
    <property type="project" value="TreeGrafter"/>
</dbReference>
<organism evidence="9 10">
    <name type="scientific">Vallicoccus soli</name>
    <dbReference type="NCBI Taxonomy" id="2339232"/>
    <lineage>
        <taxon>Bacteria</taxon>
        <taxon>Bacillati</taxon>
        <taxon>Actinomycetota</taxon>
        <taxon>Actinomycetes</taxon>
        <taxon>Motilibacterales</taxon>
        <taxon>Vallicoccaceae</taxon>
        <taxon>Vallicoccus</taxon>
    </lineage>
</organism>
<feature type="binding site" evidence="6">
    <location>
        <position position="47"/>
    </location>
    <ligand>
        <name>(6S)-NADPHX</name>
        <dbReference type="ChEBI" id="CHEBI:64076"/>
    </ligand>
</feature>
<dbReference type="GO" id="GO:0052855">
    <property type="term" value="F:ADP-dependent NAD(P)H-hydrate dehydratase activity"/>
    <property type="evidence" value="ECO:0007669"/>
    <property type="project" value="UniProtKB-UniRule"/>
</dbReference>
<dbReference type="Pfam" id="PF01256">
    <property type="entry name" value="Carb_kinase"/>
    <property type="match status" value="1"/>
</dbReference>
<dbReference type="RefSeq" id="WP_119950031.1">
    <property type="nucleotide sequence ID" value="NZ_QZEZ01000003.1"/>
</dbReference>
<dbReference type="EMBL" id="QZEZ01000003">
    <property type="protein sequence ID" value="RJK96300.1"/>
    <property type="molecule type" value="Genomic_DNA"/>
</dbReference>
<dbReference type="GO" id="GO:0046496">
    <property type="term" value="P:nicotinamide nucleotide metabolic process"/>
    <property type="evidence" value="ECO:0007669"/>
    <property type="project" value="UniProtKB-UniRule"/>
</dbReference>
<dbReference type="InterPro" id="IPR000631">
    <property type="entry name" value="CARKD"/>
</dbReference>
<keyword evidence="5 6" id="KW-0456">Lyase</keyword>
<dbReference type="NCBIfam" id="TIGR00196">
    <property type="entry name" value="yjeF_cterm"/>
    <property type="match status" value="1"/>
</dbReference>
<feature type="binding site" evidence="6">
    <location>
        <position position="236"/>
    </location>
    <ligand>
        <name>(6S)-NADPHX</name>
        <dbReference type="ChEBI" id="CHEBI:64076"/>
    </ligand>
</feature>
<proteinExistence type="inferred from homology"/>
<dbReference type="GO" id="GO:0052856">
    <property type="term" value="F:NAD(P)HX epimerase activity"/>
    <property type="evidence" value="ECO:0007669"/>
    <property type="project" value="TreeGrafter"/>
</dbReference>
<dbReference type="InterPro" id="IPR029056">
    <property type="entry name" value="Ribokinase-like"/>
</dbReference>
<feature type="domain" description="YjeF C-terminal" evidence="8">
    <location>
        <begin position="12"/>
        <end position="295"/>
    </location>
</feature>
<gene>
    <name evidence="6" type="primary">nnrD</name>
    <name evidence="9" type="ORF">D5H78_08585</name>
</gene>
<accession>A0A3A3ZKE3</accession>
<dbReference type="Gene3D" id="3.40.1190.20">
    <property type="match status" value="1"/>
</dbReference>
<dbReference type="CDD" id="cd01171">
    <property type="entry name" value="YXKO-related"/>
    <property type="match status" value="1"/>
</dbReference>
<evidence type="ECO:0000256" key="4">
    <source>
        <dbReference type="ARBA" id="ARBA00023027"/>
    </source>
</evidence>
<dbReference type="HAMAP" id="MF_01965">
    <property type="entry name" value="NADHX_dehydratase"/>
    <property type="match status" value="1"/>
</dbReference>
<comment type="catalytic activity">
    <reaction evidence="6">
        <text>(6S)-NADPHX + ADP = AMP + phosphate + NADPH + H(+)</text>
        <dbReference type="Rhea" id="RHEA:32235"/>
        <dbReference type="ChEBI" id="CHEBI:15378"/>
        <dbReference type="ChEBI" id="CHEBI:43474"/>
        <dbReference type="ChEBI" id="CHEBI:57783"/>
        <dbReference type="ChEBI" id="CHEBI:64076"/>
        <dbReference type="ChEBI" id="CHEBI:456215"/>
        <dbReference type="ChEBI" id="CHEBI:456216"/>
        <dbReference type="EC" id="4.2.1.136"/>
    </reaction>
</comment>
<evidence type="ECO:0000256" key="6">
    <source>
        <dbReference type="HAMAP-Rule" id="MF_01965"/>
    </source>
</evidence>
<evidence type="ECO:0000256" key="3">
    <source>
        <dbReference type="ARBA" id="ARBA00022857"/>
    </source>
</evidence>
<protein>
    <recommendedName>
        <fullName evidence="6">ADP-dependent (S)-NAD(P)H-hydrate dehydratase</fullName>
        <ecNumber evidence="6">4.2.1.136</ecNumber>
    </recommendedName>
    <alternativeName>
        <fullName evidence="6">ADP-dependent NAD(P)HX dehydratase</fullName>
    </alternativeName>
</protein>
<comment type="caution">
    <text evidence="9">The sequence shown here is derived from an EMBL/GenBank/DDBJ whole genome shotgun (WGS) entry which is preliminary data.</text>
</comment>
<feature type="binding site" evidence="6">
    <location>
        <position position="235"/>
    </location>
    <ligand>
        <name>AMP</name>
        <dbReference type="ChEBI" id="CHEBI:456215"/>
    </ligand>
</feature>
<comment type="function">
    <text evidence="6">Catalyzes the dehydration of the S-form of NAD(P)HX at the expense of ADP, which is converted to AMP. Together with NAD(P)HX epimerase, which catalyzes the epimerization of the S- and R-forms, the enzyme allows the repair of both epimers of NAD(P)HX, a damaged form of NAD(P)H that is a result of enzymatic or heat-dependent hydration.</text>
</comment>
<keyword evidence="4 6" id="KW-0520">NAD</keyword>
<evidence type="ECO:0000256" key="7">
    <source>
        <dbReference type="SAM" id="MobiDB-lite"/>
    </source>
</evidence>